<evidence type="ECO:0000259" key="16">
    <source>
        <dbReference type="SMART" id="SM00079"/>
    </source>
</evidence>
<dbReference type="InterPro" id="IPR001828">
    <property type="entry name" value="ANF_lig-bd_rcpt"/>
</dbReference>
<keyword evidence="4 15" id="KW-0812">Transmembrane</keyword>
<evidence type="ECO:0000256" key="6">
    <source>
        <dbReference type="ARBA" id="ARBA00022989"/>
    </source>
</evidence>
<keyword evidence="7 13" id="KW-0406">Ion transport</keyword>
<evidence type="ECO:0000313" key="17">
    <source>
        <dbReference type="EMBL" id="KAI5331280.1"/>
    </source>
</evidence>
<gene>
    <name evidence="17" type="ORF">L3X38_021406</name>
</gene>
<dbReference type="Pfam" id="PF10613">
    <property type="entry name" value="Lig_chan-Glu_bd"/>
    <property type="match status" value="1"/>
</dbReference>
<keyword evidence="12 13" id="KW-0407">Ion channel</keyword>
<dbReference type="PANTHER" id="PTHR18966">
    <property type="entry name" value="IONOTROPIC GLUTAMATE RECEPTOR"/>
    <property type="match status" value="1"/>
</dbReference>
<evidence type="ECO:0000256" key="2">
    <source>
        <dbReference type="ARBA" id="ARBA00008685"/>
    </source>
</evidence>
<evidence type="ECO:0000256" key="5">
    <source>
        <dbReference type="ARBA" id="ARBA00022729"/>
    </source>
</evidence>
<dbReference type="Proteomes" id="UP001054821">
    <property type="component" value="Chromosome 4"/>
</dbReference>
<feature type="transmembrane region" description="Helical" evidence="15">
    <location>
        <begin position="38"/>
        <end position="57"/>
    </location>
</feature>
<evidence type="ECO:0000256" key="13">
    <source>
        <dbReference type="PIRNR" id="PIRNR037090"/>
    </source>
</evidence>
<evidence type="ECO:0000256" key="1">
    <source>
        <dbReference type="ARBA" id="ARBA00004141"/>
    </source>
</evidence>
<keyword evidence="18" id="KW-1185">Reference proteome</keyword>
<dbReference type="InterPro" id="IPR015683">
    <property type="entry name" value="Ionotropic_Glu_rcpt"/>
</dbReference>
<dbReference type="Pfam" id="PF01094">
    <property type="entry name" value="ANF_receptor"/>
    <property type="match status" value="1"/>
</dbReference>
<feature type="transmembrane region" description="Helical" evidence="15">
    <location>
        <begin position="832"/>
        <end position="854"/>
    </location>
</feature>
<dbReference type="InterPro" id="IPR028082">
    <property type="entry name" value="Peripla_BP_I"/>
</dbReference>
<keyword evidence="6 15" id="KW-1133">Transmembrane helix</keyword>
<comment type="caution">
    <text evidence="17">The sequence shown here is derived from an EMBL/GenBank/DDBJ whole genome shotgun (WGS) entry which is preliminary data.</text>
</comment>
<keyword evidence="8 13" id="KW-0472">Membrane</keyword>
<dbReference type="Gene3D" id="3.40.50.2300">
    <property type="match status" value="2"/>
</dbReference>
<dbReference type="AlphaFoldDB" id="A0AAD4VU04"/>
<dbReference type="SUPFAM" id="SSF53822">
    <property type="entry name" value="Periplasmic binding protein-like I"/>
    <property type="match status" value="1"/>
</dbReference>
<evidence type="ECO:0000256" key="10">
    <source>
        <dbReference type="ARBA" id="ARBA00023180"/>
    </source>
</evidence>
<dbReference type="CDD" id="cd19990">
    <property type="entry name" value="PBP1_GABAb_receptor_plant"/>
    <property type="match status" value="1"/>
</dbReference>
<keyword evidence="3 13" id="KW-0813">Transport</keyword>
<dbReference type="FunFam" id="1.10.287.70:FF:000037">
    <property type="entry name" value="Glutamate receptor"/>
    <property type="match status" value="1"/>
</dbReference>
<dbReference type="PIRSF" id="PIRSF037090">
    <property type="entry name" value="Iontro_Glu-like_rcpt_pln"/>
    <property type="match status" value="1"/>
</dbReference>
<comment type="similarity">
    <text evidence="2 13">Belongs to the glutamate-gated ion channel (TC 1.A.10.1) family.</text>
</comment>
<comment type="subcellular location">
    <subcellularLocation>
        <location evidence="1">Membrane</location>
        <topology evidence="1">Multi-pass membrane protein</topology>
    </subcellularLocation>
</comment>
<dbReference type="SUPFAM" id="SSF53850">
    <property type="entry name" value="Periplasmic binding protein-like II"/>
    <property type="match status" value="1"/>
</dbReference>
<dbReference type="Gene3D" id="3.40.190.10">
    <property type="entry name" value="Periplasmic binding protein-like II"/>
    <property type="match status" value="2"/>
</dbReference>
<evidence type="ECO:0000256" key="8">
    <source>
        <dbReference type="ARBA" id="ARBA00023136"/>
    </source>
</evidence>
<dbReference type="GO" id="GO:0015276">
    <property type="term" value="F:ligand-gated monoatomic ion channel activity"/>
    <property type="evidence" value="ECO:0007669"/>
    <property type="project" value="InterPro"/>
</dbReference>
<evidence type="ECO:0000313" key="18">
    <source>
        <dbReference type="Proteomes" id="UP001054821"/>
    </source>
</evidence>
<protein>
    <recommendedName>
        <fullName evidence="13">Glutamate receptor</fullName>
    </recommendedName>
</protein>
<sequence length="954" mass="107168">MSYINKLCGKGSAIYFTQSKFQNPMSFPFTKANTVHRLWILFPVLIILSYGYGVGALNSSDVTSVGAIINFNSRIGKEQKAAMEVAAEDFNNRSKTHKLILHFRDSGRDPFRAASAAEELIKEKKVEVIVGMETWQEAAQVADHAGNQSKVPVISFAAPTITPPLMQRRWPHLIRMATDASAQMKCIADLVSAYHWKRVVVIYEDDGYGGAVGTLAVLSEALRDVGSKIEHRLILPRVSSLSNPNWVELEELLKLPLIQSRVFIVLQSSLPTVTHLFRVAKKMELVGRDSAWIITESIVSLLDSLDSSDMSTMAGTLGTTTYYAKNTNSYAKFQNEFQTKFSEEDNSKPGIYALRAFDTMTIITQALRRMTSNSSTSNLQELFNTLFNNYTGLSGKMYFKEGGVLLYSPKFRIINIVDGKTDKELISWTPEVGFSPSLVNQGTNSSNGVGIIWPGNVTSAPKGWAMPTDEKKMRILVPGITSFYKFVKVDWSRQDSDEKKFDGFCIALFKMIVSNLSYSLPYEIEARNGSYDSLINLVQDKTYDAVVGDITVLSERLEKVDFTQPYLESGLSMIFPENYEESTWLFLKPFTWQMWVVTGGILIYTTLIVWFLERPSNPEFGGPFKDQIRTATWFTFSSLFFAHREKIYSNLTRVVVIEWLFVVLILSSSYTANLSSMLTIKGMNPNVTGIEMLKRTNAKIGSDADSFILNYLEVVLGFKNSNIIEVGPQYNVDDFKSKRISAAFLELPYAEVFINQNCKGYTSTARNYRFGGFSFAFQQGSPIARDFTKAILELLENGELKKLQTHWLTTPEGECSNNATSNTPESLSLKNFSGLFIITSVTSTLCLLLSLVILMRKCQQQEADQGNASPSPSDESLWNRTVRIAGFINQSLSIPKGAPSFANVEEWSSPLRWDYTSTSNTPEHPQAFMEPAQIEFIPQESIELKQKYMYISEN</sequence>
<evidence type="ECO:0000256" key="4">
    <source>
        <dbReference type="ARBA" id="ARBA00022692"/>
    </source>
</evidence>
<keyword evidence="9 13" id="KW-0675">Receptor</keyword>
<dbReference type="FunFam" id="3.40.50.2300:FF:000188">
    <property type="entry name" value="Glutamate receptor"/>
    <property type="match status" value="1"/>
</dbReference>
<evidence type="ECO:0000256" key="3">
    <source>
        <dbReference type="ARBA" id="ARBA00022448"/>
    </source>
</evidence>
<comment type="function">
    <text evidence="13">Glutamate-gated receptor that probably acts as non-selective cation channel.</text>
</comment>
<evidence type="ECO:0000256" key="14">
    <source>
        <dbReference type="PIRSR" id="PIRSR037090-50"/>
    </source>
</evidence>
<keyword evidence="5" id="KW-0732">Signal</keyword>
<evidence type="ECO:0000256" key="7">
    <source>
        <dbReference type="ARBA" id="ARBA00023065"/>
    </source>
</evidence>
<feature type="transmembrane region" description="Helical" evidence="15">
    <location>
        <begin position="654"/>
        <end position="672"/>
    </location>
</feature>
<accession>A0AAD4VU04</accession>
<dbReference type="Pfam" id="PF00060">
    <property type="entry name" value="Lig_chan"/>
    <property type="match status" value="1"/>
</dbReference>
<reference evidence="17 18" key="1">
    <citation type="journal article" date="2022" name="G3 (Bethesda)">
        <title>Whole-genome sequence and methylome profiling of the almond [Prunus dulcis (Mill.) D.A. Webb] cultivar 'Nonpareil'.</title>
        <authorList>
            <person name="D'Amico-Willman K.M."/>
            <person name="Ouma W.Z."/>
            <person name="Meulia T."/>
            <person name="Sideli G.M."/>
            <person name="Gradziel T.M."/>
            <person name="Fresnedo-Ramirez J."/>
        </authorList>
    </citation>
    <scope>NUCLEOTIDE SEQUENCE [LARGE SCALE GENOMIC DNA]</scope>
    <source>
        <strain evidence="17">Clone GOH B32 T37-40</strain>
    </source>
</reference>
<dbReference type="InterPro" id="IPR044440">
    <property type="entry name" value="GABAb_receptor_plant_PBP1"/>
</dbReference>
<evidence type="ECO:0000256" key="9">
    <source>
        <dbReference type="ARBA" id="ARBA00023170"/>
    </source>
</evidence>
<dbReference type="InterPro" id="IPR017103">
    <property type="entry name" value="Iontropic_Glu_rcpt_pln"/>
</dbReference>
<dbReference type="InterPro" id="IPR001320">
    <property type="entry name" value="Iontro_rcpt_C"/>
</dbReference>
<proteinExistence type="inferred from homology"/>
<name>A0AAD4VU04_PRUDU</name>
<keyword evidence="11 13" id="KW-1071">Ligand-gated ion channel</keyword>
<dbReference type="Gene3D" id="1.10.287.70">
    <property type="match status" value="1"/>
</dbReference>
<evidence type="ECO:0000256" key="12">
    <source>
        <dbReference type="ARBA" id="ARBA00023303"/>
    </source>
</evidence>
<feature type="transmembrane region" description="Helical" evidence="15">
    <location>
        <begin position="592"/>
        <end position="612"/>
    </location>
</feature>
<evidence type="ECO:0000256" key="11">
    <source>
        <dbReference type="ARBA" id="ARBA00023286"/>
    </source>
</evidence>
<dbReference type="SMART" id="SM00079">
    <property type="entry name" value="PBPe"/>
    <property type="match status" value="1"/>
</dbReference>
<evidence type="ECO:0000256" key="15">
    <source>
        <dbReference type="SAM" id="Phobius"/>
    </source>
</evidence>
<organism evidence="17 18">
    <name type="scientific">Prunus dulcis</name>
    <name type="common">Almond</name>
    <name type="synonym">Amygdalus dulcis</name>
    <dbReference type="NCBI Taxonomy" id="3755"/>
    <lineage>
        <taxon>Eukaryota</taxon>
        <taxon>Viridiplantae</taxon>
        <taxon>Streptophyta</taxon>
        <taxon>Embryophyta</taxon>
        <taxon>Tracheophyta</taxon>
        <taxon>Spermatophyta</taxon>
        <taxon>Magnoliopsida</taxon>
        <taxon>eudicotyledons</taxon>
        <taxon>Gunneridae</taxon>
        <taxon>Pentapetalae</taxon>
        <taxon>rosids</taxon>
        <taxon>fabids</taxon>
        <taxon>Rosales</taxon>
        <taxon>Rosaceae</taxon>
        <taxon>Amygdaloideae</taxon>
        <taxon>Amygdaleae</taxon>
        <taxon>Prunus</taxon>
    </lineage>
</organism>
<feature type="disulfide bond" evidence="14">
    <location>
        <begin position="758"/>
        <end position="815"/>
    </location>
</feature>
<dbReference type="EMBL" id="JAJFAZ020000004">
    <property type="protein sequence ID" value="KAI5331280.1"/>
    <property type="molecule type" value="Genomic_DNA"/>
</dbReference>
<keyword evidence="14" id="KW-1015">Disulfide bond</keyword>
<dbReference type="GO" id="GO:0016020">
    <property type="term" value="C:membrane"/>
    <property type="evidence" value="ECO:0007669"/>
    <property type="project" value="UniProtKB-SubCell"/>
</dbReference>
<dbReference type="InterPro" id="IPR019594">
    <property type="entry name" value="Glu/Gly-bd"/>
</dbReference>
<keyword evidence="10" id="KW-0325">Glycoprotein</keyword>
<feature type="domain" description="Ionotropic glutamate receptor C-terminal" evidence="16">
    <location>
        <begin position="474"/>
        <end position="810"/>
    </location>
</feature>